<evidence type="ECO:0000313" key="2">
    <source>
        <dbReference type="EMBL" id="CAG9314482.1"/>
    </source>
</evidence>
<evidence type="ECO:0000313" key="3">
    <source>
        <dbReference type="Proteomes" id="UP001162131"/>
    </source>
</evidence>
<dbReference type="EMBL" id="CAJZBQ010000012">
    <property type="protein sequence ID" value="CAG9314482.1"/>
    <property type="molecule type" value="Genomic_DNA"/>
</dbReference>
<dbReference type="Proteomes" id="UP001162131">
    <property type="component" value="Unassembled WGS sequence"/>
</dbReference>
<name>A0AAU9IMP6_9CILI</name>
<organism evidence="2 3">
    <name type="scientific">Blepharisma stoltei</name>
    <dbReference type="NCBI Taxonomy" id="1481888"/>
    <lineage>
        <taxon>Eukaryota</taxon>
        <taxon>Sar</taxon>
        <taxon>Alveolata</taxon>
        <taxon>Ciliophora</taxon>
        <taxon>Postciliodesmatophora</taxon>
        <taxon>Heterotrichea</taxon>
        <taxon>Heterotrichida</taxon>
        <taxon>Blepharismidae</taxon>
        <taxon>Blepharisma</taxon>
    </lineage>
</organism>
<keyword evidence="1" id="KW-1133">Transmembrane helix</keyword>
<evidence type="ECO:0000256" key="1">
    <source>
        <dbReference type="SAM" id="Phobius"/>
    </source>
</evidence>
<feature type="transmembrane region" description="Helical" evidence="1">
    <location>
        <begin position="182"/>
        <end position="204"/>
    </location>
</feature>
<accession>A0AAU9IMP6</accession>
<keyword evidence="1" id="KW-0812">Transmembrane</keyword>
<comment type="caution">
    <text evidence="2">The sequence shown here is derived from an EMBL/GenBank/DDBJ whole genome shotgun (WGS) entry which is preliminary data.</text>
</comment>
<feature type="transmembrane region" description="Helical" evidence="1">
    <location>
        <begin position="98"/>
        <end position="123"/>
    </location>
</feature>
<gene>
    <name evidence="2" type="ORF">BSTOLATCC_MIC11484</name>
</gene>
<feature type="transmembrane region" description="Helical" evidence="1">
    <location>
        <begin position="130"/>
        <end position="151"/>
    </location>
</feature>
<feature type="transmembrane region" description="Helical" evidence="1">
    <location>
        <begin position="14"/>
        <end position="35"/>
    </location>
</feature>
<protein>
    <submittedName>
        <fullName evidence="2">Uncharacterized protein</fullName>
    </submittedName>
</protein>
<dbReference type="AlphaFoldDB" id="A0AAU9IMP6"/>
<sequence>MKYDVKIFCLSQQIWLYIFLAFQLLLISLSIGSVFTDHWVKQGRDSSKWQGGISSCTSGPAEWKGKTYATLAENLCDKDDDLDKAMCYTFEHLRDAGLSFIILEICTILFTCTWLIVLLFILFGNKTIKAWLQVIFPIFGLGSHIIGLILWNTVAHSSFGADCEKDVKGDNPPDLCCTDGPAIAISLCIIYGLSITLYFILIYYQSKQTEEETPIPDLMSQRYEGRHKWNSSAKYSMELEMHSEESKDEG</sequence>
<keyword evidence="1" id="KW-0472">Membrane</keyword>
<reference evidence="2" key="1">
    <citation type="submission" date="2021-09" db="EMBL/GenBank/DDBJ databases">
        <authorList>
            <consortium name="AG Swart"/>
            <person name="Singh M."/>
            <person name="Singh A."/>
            <person name="Seah K."/>
            <person name="Emmerich C."/>
        </authorList>
    </citation>
    <scope>NUCLEOTIDE SEQUENCE</scope>
    <source>
        <strain evidence="2">ATCC30299</strain>
    </source>
</reference>
<proteinExistence type="predicted"/>
<keyword evidence="3" id="KW-1185">Reference proteome</keyword>